<keyword evidence="4" id="KW-1185">Reference proteome</keyword>
<name>I1CZE6_9PSEU</name>
<reference evidence="4" key="2">
    <citation type="submission" date="2012-01" db="EMBL/GenBank/DDBJ databases">
        <title>Noncontiguous Finished sequence of chromosome of Saccharomonospora glauca K62.</title>
        <authorList>
            <consortium name="US DOE Joint Genome Institute"/>
            <person name="Lucas S."/>
            <person name="Han J."/>
            <person name="Lapidus A."/>
            <person name="Cheng J.-F."/>
            <person name="Goodwin L."/>
            <person name="Pitluck S."/>
            <person name="Peters L."/>
            <person name="Mikhailova N."/>
            <person name="Held B."/>
            <person name="Detter J.C."/>
            <person name="Han C."/>
            <person name="Tapia R."/>
            <person name="Land M."/>
            <person name="Hauser L."/>
            <person name="Kyrpides N."/>
            <person name="Ivanova N."/>
            <person name="Pagani I."/>
            <person name="Brambilla E.-M."/>
            <person name="Klenk H.-P."/>
            <person name="Woyke T."/>
        </authorList>
    </citation>
    <scope>NUCLEOTIDE SEQUENCE [LARGE SCALE GENOMIC DNA]</scope>
    <source>
        <strain evidence="4">K62</strain>
    </source>
</reference>
<dbReference type="STRING" id="928724.SacglDRAFT_01137"/>
<feature type="transmembrane region" description="Helical" evidence="1">
    <location>
        <begin position="194"/>
        <end position="214"/>
    </location>
</feature>
<dbReference type="SMART" id="SM00014">
    <property type="entry name" value="acidPPc"/>
    <property type="match status" value="1"/>
</dbReference>
<keyword evidence="1" id="KW-0472">Membrane</keyword>
<feature type="transmembrane region" description="Helical" evidence="1">
    <location>
        <begin position="21"/>
        <end position="40"/>
    </location>
</feature>
<feature type="transmembrane region" description="Helical" evidence="1">
    <location>
        <begin position="141"/>
        <end position="161"/>
    </location>
</feature>
<sequence>MTVRPPGVRAARLGNHGVVRIQYFLGTLLLTAFVGLGIVVRETPVAPDTAVRDAVGTRWRGALGTVADAVSAVLGPPLPILLGVGLIAATFLLWRRDDRRAGVSFRVLVLLGACRLTSLVAKPVFDRERPRDYGDFSYPSGHVASVASTGFAAVVLCLWLAPKAVSTVRVIAVAATLLTCAARVALGVHWLTDTLGAILAVVGVGLLVTPALRLSPVCGHGTRTARDEPGRP</sequence>
<dbReference type="PANTHER" id="PTHR14969">
    <property type="entry name" value="SPHINGOSINE-1-PHOSPHATE PHOSPHOHYDROLASE"/>
    <property type="match status" value="1"/>
</dbReference>
<dbReference type="RefSeq" id="WP_005462454.1">
    <property type="nucleotide sequence ID" value="NZ_CM001484.1"/>
</dbReference>
<feature type="transmembrane region" description="Helical" evidence="1">
    <location>
        <begin position="69"/>
        <end position="94"/>
    </location>
</feature>
<feature type="domain" description="Phosphatidic acid phosphatase type 2/haloperoxidase" evidence="2">
    <location>
        <begin position="105"/>
        <end position="209"/>
    </location>
</feature>
<dbReference type="Pfam" id="PF01569">
    <property type="entry name" value="PAP2"/>
    <property type="match status" value="1"/>
</dbReference>
<feature type="transmembrane region" description="Helical" evidence="1">
    <location>
        <begin position="103"/>
        <end position="121"/>
    </location>
</feature>
<keyword evidence="1" id="KW-0812">Transmembrane</keyword>
<dbReference type="InterPro" id="IPR000326">
    <property type="entry name" value="PAP2/HPO"/>
</dbReference>
<reference evidence="3 4" key="1">
    <citation type="submission" date="2011-09" db="EMBL/GenBank/DDBJ databases">
        <authorList>
            <consortium name="US DOE Joint Genome Institute (JGI-PGF)"/>
            <person name="Lucas S."/>
            <person name="Han J."/>
            <person name="Lapidus A."/>
            <person name="Cheng J.-F."/>
            <person name="Goodwin L."/>
            <person name="Pitluck S."/>
            <person name="Peters L."/>
            <person name="Land M.L."/>
            <person name="Hauser L."/>
            <person name="Brambilla E."/>
            <person name="Klenk H.-P."/>
            <person name="Woyke T.J."/>
        </authorList>
    </citation>
    <scope>NUCLEOTIDE SEQUENCE [LARGE SCALE GENOMIC DNA]</scope>
    <source>
        <strain evidence="3 4">K62</strain>
    </source>
</reference>
<feature type="transmembrane region" description="Helical" evidence="1">
    <location>
        <begin position="168"/>
        <end position="188"/>
    </location>
</feature>
<evidence type="ECO:0000313" key="4">
    <source>
        <dbReference type="Proteomes" id="UP000005087"/>
    </source>
</evidence>
<dbReference type="HOGENOM" id="CLU_1325717_0_0_11"/>
<gene>
    <name evidence="3" type="ORF">SacglDRAFT_01137</name>
</gene>
<dbReference type="eggNOG" id="COG0671">
    <property type="taxonomic scope" value="Bacteria"/>
</dbReference>
<evidence type="ECO:0000313" key="3">
    <source>
        <dbReference type="EMBL" id="EIE98070.1"/>
    </source>
</evidence>
<proteinExistence type="predicted"/>
<dbReference type="PANTHER" id="PTHR14969:SF13">
    <property type="entry name" value="AT30094P"/>
    <property type="match status" value="1"/>
</dbReference>
<accession>I1CZE6</accession>
<organism evidence="3 4">
    <name type="scientific">Saccharomonospora glauca K62</name>
    <dbReference type="NCBI Taxonomy" id="928724"/>
    <lineage>
        <taxon>Bacteria</taxon>
        <taxon>Bacillati</taxon>
        <taxon>Actinomycetota</taxon>
        <taxon>Actinomycetes</taxon>
        <taxon>Pseudonocardiales</taxon>
        <taxon>Pseudonocardiaceae</taxon>
        <taxon>Saccharomonospora</taxon>
    </lineage>
</organism>
<evidence type="ECO:0000259" key="2">
    <source>
        <dbReference type="SMART" id="SM00014"/>
    </source>
</evidence>
<evidence type="ECO:0000256" key="1">
    <source>
        <dbReference type="SAM" id="Phobius"/>
    </source>
</evidence>
<keyword evidence="1" id="KW-1133">Transmembrane helix</keyword>
<protein>
    <submittedName>
        <fullName evidence="3">Membrane-associated phospholipid phosphatase</fullName>
    </submittedName>
</protein>
<dbReference type="Gene3D" id="1.20.144.10">
    <property type="entry name" value="Phosphatidic acid phosphatase type 2/haloperoxidase"/>
    <property type="match status" value="1"/>
</dbReference>
<dbReference type="EMBL" id="CM001484">
    <property type="protein sequence ID" value="EIE98070.1"/>
    <property type="molecule type" value="Genomic_DNA"/>
</dbReference>
<dbReference type="Proteomes" id="UP000005087">
    <property type="component" value="Chromosome"/>
</dbReference>
<dbReference type="SUPFAM" id="SSF48317">
    <property type="entry name" value="Acid phosphatase/Vanadium-dependent haloperoxidase"/>
    <property type="match status" value="1"/>
</dbReference>
<dbReference type="AlphaFoldDB" id="I1CZE6"/>
<dbReference type="InterPro" id="IPR036938">
    <property type="entry name" value="PAP2/HPO_sf"/>
</dbReference>